<sequence length="241" mass="27055">MADLSGARKAYVRKSGEKIAALIDAYITKPFILDAVAPQSKRVIDDLIRANPKLEPISRIRASMMAADERIKQTIFGPSPYDPKGNIVKYWEEGKRKYVEVPAEIYRAMAGLNQTSMGLVTKILSIPAHTLRVGATITPEFMARNITRDQWVSFVQDTVGYRPGIDPIRAIADIIGKTDIYHEWMMSGGAYSTLQELNRQSVGRIIRDLKRDPGILRRINIISRAQDVSQMFEQATKVGAY</sequence>
<evidence type="ECO:0008006" key="2">
    <source>
        <dbReference type="Google" id="ProtNLM"/>
    </source>
</evidence>
<accession>X1I657</accession>
<protein>
    <recommendedName>
        <fullName evidence="2">Large polyvalent protein associated domain-containing protein</fullName>
    </recommendedName>
</protein>
<gene>
    <name evidence="1" type="ORF">S03H2_60684</name>
</gene>
<dbReference type="AlphaFoldDB" id="X1I657"/>
<dbReference type="EMBL" id="BARU01039127">
    <property type="protein sequence ID" value="GAH77886.1"/>
    <property type="molecule type" value="Genomic_DNA"/>
</dbReference>
<feature type="non-terminal residue" evidence="1">
    <location>
        <position position="241"/>
    </location>
</feature>
<comment type="caution">
    <text evidence="1">The sequence shown here is derived from an EMBL/GenBank/DDBJ whole genome shotgun (WGS) entry which is preliminary data.</text>
</comment>
<reference evidence="1" key="1">
    <citation type="journal article" date="2014" name="Front. Microbiol.">
        <title>High frequency of phylogenetically diverse reductive dehalogenase-homologous genes in deep subseafloor sedimentary metagenomes.</title>
        <authorList>
            <person name="Kawai M."/>
            <person name="Futagami T."/>
            <person name="Toyoda A."/>
            <person name="Takaki Y."/>
            <person name="Nishi S."/>
            <person name="Hori S."/>
            <person name="Arai W."/>
            <person name="Tsubouchi T."/>
            <person name="Morono Y."/>
            <person name="Uchiyama I."/>
            <person name="Ito T."/>
            <person name="Fujiyama A."/>
            <person name="Inagaki F."/>
            <person name="Takami H."/>
        </authorList>
    </citation>
    <scope>NUCLEOTIDE SEQUENCE</scope>
    <source>
        <strain evidence="1">Expedition CK06-06</strain>
    </source>
</reference>
<organism evidence="1">
    <name type="scientific">marine sediment metagenome</name>
    <dbReference type="NCBI Taxonomy" id="412755"/>
    <lineage>
        <taxon>unclassified sequences</taxon>
        <taxon>metagenomes</taxon>
        <taxon>ecological metagenomes</taxon>
    </lineage>
</organism>
<evidence type="ECO:0000313" key="1">
    <source>
        <dbReference type="EMBL" id="GAH77886.1"/>
    </source>
</evidence>
<proteinExistence type="predicted"/>
<name>X1I657_9ZZZZ</name>